<sequence length="239" mass="26805">MLTLYDTGPSGFPSHLGCGPHVRKIIFALNYKKIPFKLVNVPFTSIETTAKLLGSPPTDTFPTTGEPKYTVPFLHDSDKNRVVSDSFTIAEYIDKAYPDTPRLFTEGTVATVKELVEAREQALRILFPIFMHKIAKLYSDEIKAVVAKRGGNLEATIPEDQQSELWDKAKKAFEEVEWRLGNDDDGVFADLALAGMLWHIRCACGEESKEWEELRTWAGGKIDKVTNTSVEYESQILSS</sequence>
<organism evidence="2 3">
    <name type="scientific">Marasmius tenuissimus</name>
    <dbReference type="NCBI Taxonomy" id="585030"/>
    <lineage>
        <taxon>Eukaryota</taxon>
        <taxon>Fungi</taxon>
        <taxon>Dikarya</taxon>
        <taxon>Basidiomycota</taxon>
        <taxon>Agaricomycotina</taxon>
        <taxon>Agaricomycetes</taxon>
        <taxon>Agaricomycetidae</taxon>
        <taxon>Agaricales</taxon>
        <taxon>Marasmiineae</taxon>
        <taxon>Marasmiaceae</taxon>
        <taxon>Marasmius</taxon>
    </lineage>
</organism>
<reference evidence="2 3" key="1">
    <citation type="submission" date="2024-05" db="EMBL/GenBank/DDBJ databases">
        <title>A draft genome resource for the thread blight pathogen Marasmius tenuissimus strain MS-2.</title>
        <authorList>
            <person name="Yulfo-Soto G.E."/>
            <person name="Baruah I.K."/>
            <person name="Amoako-Attah I."/>
            <person name="Bukari Y."/>
            <person name="Meinhardt L.W."/>
            <person name="Bailey B.A."/>
            <person name="Cohen S.P."/>
        </authorList>
    </citation>
    <scope>NUCLEOTIDE SEQUENCE [LARGE SCALE GENOMIC DNA]</scope>
    <source>
        <strain evidence="2 3">MS-2</strain>
    </source>
</reference>
<dbReference type="InterPro" id="IPR036249">
    <property type="entry name" value="Thioredoxin-like_sf"/>
</dbReference>
<protein>
    <recommendedName>
        <fullName evidence="1">GST N-terminal domain-containing protein</fullName>
    </recommendedName>
</protein>
<name>A0ABR2Z9Z4_9AGAR</name>
<evidence type="ECO:0000259" key="1">
    <source>
        <dbReference type="PROSITE" id="PS50404"/>
    </source>
</evidence>
<comment type="caution">
    <text evidence="2">The sequence shown here is derived from an EMBL/GenBank/DDBJ whole genome shotgun (WGS) entry which is preliminary data.</text>
</comment>
<keyword evidence="3" id="KW-1185">Reference proteome</keyword>
<proteinExistence type="predicted"/>
<dbReference type="EMBL" id="JBBXMP010000482">
    <property type="protein sequence ID" value="KAL0057603.1"/>
    <property type="molecule type" value="Genomic_DNA"/>
</dbReference>
<dbReference type="Proteomes" id="UP001437256">
    <property type="component" value="Unassembled WGS sequence"/>
</dbReference>
<dbReference type="SUPFAM" id="SSF52833">
    <property type="entry name" value="Thioredoxin-like"/>
    <property type="match status" value="1"/>
</dbReference>
<dbReference type="InterPro" id="IPR004045">
    <property type="entry name" value="Glutathione_S-Trfase_N"/>
</dbReference>
<dbReference type="PROSITE" id="PS50404">
    <property type="entry name" value="GST_NTER"/>
    <property type="match status" value="1"/>
</dbReference>
<evidence type="ECO:0000313" key="2">
    <source>
        <dbReference type="EMBL" id="KAL0057603.1"/>
    </source>
</evidence>
<feature type="domain" description="GST N-terminal" evidence="1">
    <location>
        <begin position="9"/>
        <end position="101"/>
    </location>
</feature>
<dbReference type="InterPro" id="IPR054416">
    <property type="entry name" value="GST_UstS-like_C"/>
</dbReference>
<dbReference type="Gene3D" id="1.20.1050.10">
    <property type="match status" value="1"/>
</dbReference>
<evidence type="ECO:0000313" key="3">
    <source>
        <dbReference type="Proteomes" id="UP001437256"/>
    </source>
</evidence>
<gene>
    <name evidence="2" type="ORF">AAF712_015751</name>
</gene>
<dbReference type="Pfam" id="PF13417">
    <property type="entry name" value="GST_N_3"/>
    <property type="match status" value="1"/>
</dbReference>
<dbReference type="Gene3D" id="3.40.30.10">
    <property type="entry name" value="Glutaredoxin"/>
    <property type="match status" value="1"/>
</dbReference>
<accession>A0ABR2Z9Z4</accession>
<dbReference type="Pfam" id="PF22041">
    <property type="entry name" value="GST_C_7"/>
    <property type="match status" value="1"/>
</dbReference>